<reference evidence="12 13" key="1">
    <citation type="submission" date="2012-06" db="EMBL/GenBank/DDBJ databases">
        <title>Complete sequence of Thiocystis violascens DSM 198.</title>
        <authorList>
            <consortium name="US DOE Joint Genome Institute"/>
            <person name="Lucas S."/>
            <person name="Han J."/>
            <person name="Lapidus A."/>
            <person name="Cheng J.-F."/>
            <person name="Goodwin L."/>
            <person name="Pitluck S."/>
            <person name="Peters L."/>
            <person name="Ovchinnikova G."/>
            <person name="Teshima H."/>
            <person name="Detter J.C."/>
            <person name="Han C."/>
            <person name="Tapia R."/>
            <person name="Land M."/>
            <person name="Hauser L."/>
            <person name="Kyrpides N."/>
            <person name="Ivanova N."/>
            <person name="Pagani I."/>
            <person name="Vogl K."/>
            <person name="Liu Z."/>
            <person name="Frigaard N.-U."/>
            <person name="Bryant D."/>
            <person name="Woyke T."/>
        </authorList>
    </citation>
    <scope>NUCLEOTIDE SEQUENCE [LARGE SCALE GENOMIC DNA]</scope>
    <source>
        <strain evidence="13">ATCC 17096 / DSM 198 / 6111</strain>
    </source>
</reference>
<protein>
    <recommendedName>
        <fullName evidence="2">histidine kinase</fullName>
        <ecNumber evidence="2">2.7.13.3</ecNumber>
    </recommendedName>
</protein>
<gene>
    <name evidence="12" type="ordered locus">Thivi_2575</name>
</gene>
<sequence>MTHNDEAENRPDRGSSAHGQTASAETALRRRKGEREGVMFDGSLSSMGPDEIGRMLQDLNVHQIELEMQNEELRRTQEALELSRARYFELYDLAPVGYVTITEQGAIREANLAASKLLGIPRGNLVNRPLSGFILPEDQDNFFRCRRHLFATGDWQACDLRLRRGGGLPFPAHLEFALGKDGDAGATHCLVILSDLSERKRTEAAQLAEAIQREENRRKDQFLALLGHELRNPLAPIRHVAEVLRLAPTHAPAMIAQASDILTRQVAHLVRLVDDLLDISRIGRGKMEMDRRPCDLREAVEHAAEQVRPLLDERRQRLEMTLPALPLTLDGDAVRLAQVVVNLLRNASQFSPPEASIVLSLEAVDGRALLQVRDSGAGLDPSLYSRIFDPFVQAEQTPERRQGGLGIGLALVKGVVELHGGSVTATSPGLGQGSTFSVRLPLSDRLPADTARSLPEARTCPNVYRILVVAERPATAENCALQLRLLGQRVETAADATAALAVVERLRPDLILLDVGLPGMDSGELARRLRATEPGRTAWLVAVAGDGQEPDVEGARAAGFDECLLEPLQRDALADLLARCPVAPFR</sequence>
<dbReference type="SMART" id="SM00387">
    <property type="entry name" value="HATPase_c"/>
    <property type="match status" value="1"/>
</dbReference>
<dbReference type="Pfam" id="PF00512">
    <property type="entry name" value="HisKA"/>
    <property type="match status" value="1"/>
</dbReference>
<dbReference type="KEGG" id="tvi:Thivi_2575"/>
<dbReference type="InterPro" id="IPR003661">
    <property type="entry name" value="HisK_dim/P_dom"/>
</dbReference>
<comment type="catalytic activity">
    <reaction evidence="1">
        <text>ATP + protein L-histidine = ADP + protein N-phospho-L-histidine.</text>
        <dbReference type="EC" id="2.7.13.3"/>
    </reaction>
</comment>
<keyword evidence="7" id="KW-0175">Coiled coil</keyword>
<dbReference type="InterPro" id="IPR003594">
    <property type="entry name" value="HATPase_dom"/>
</dbReference>
<feature type="modified residue" description="4-aspartylphosphate" evidence="6">
    <location>
        <position position="514"/>
    </location>
</feature>
<evidence type="ECO:0000256" key="5">
    <source>
        <dbReference type="ARBA" id="ARBA00022777"/>
    </source>
</evidence>
<dbReference type="CDD" id="cd00082">
    <property type="entry name" value="HisKA"/>
    <property type="match status" value="1"/>
</dbReference>
<dbReference type="SUPFAM" id="SSF47384">
    <property type="entry name" value="Homodimeric domain of signal transducing histidine kinase"/>
    <property type="match status" value="1"/>
</dbReference>
<dbReference type="PROSITE" id="PS50109">
    <property type="entry name" value="HIS_KIN"/>
    <property type="match status" value="1"/>
</dbReference>
<evidence type="ECO:0000259" key="9">
    <source>
        <dbReference type="PROSITE" id="PS50109"/>
    </source>
</evidence>
<dbReference type="InterPro" id="IPR036097">
    <property type="entry name" value="HisK_dim/P_sf"/>
</dbReference>
<dbReference type="Gene3D" id="1.10.287.130">
    <property type="match status" value="1"/>
</dbReference>
<dbReference type="Proteomes" id="UP000006062">
    <property type="component" value="Chromosome"/>
</dbReference>
<dbReference type="InterPro" id="IPR005467">
    <property type="entry name" value="His_kinase_dom"/>
</dbReference>
<dbReference type="EMBL" id="CP003154">
    <property type="protein sequence ID" value="AFL74509.1"/>
    <property type="molecule type" value="Genomic_DNA"/>
</dbReference>
<dbReference type="PROSITE" id="PS50112">
    <property type="entry name" value="PAS"/>
    <property type="match status" value="1"/>
</dbReference>
<keyword evidence="5 12" id="KW-0418">Kinase</keyword>
<dbReference type="HOGENOM" id="CLU_000445_114_15_6"/>
<keyword evidence="13" id="KW-1185">Reference proteome</keyword>
<dbReference type="EC" id="2.7.13.3" evidence="2"/>
<evidence type="ECO:0000256" key="7">
    <source>
        <dbReference type="SAM" id="Coils"/>
    </source>
</evidence>
<feature type="coiled-coil region" evidence="7">
    <location>
        <begin position="56"/>
        <end position="86"/>
    </location>
</feature>
<dbReference type="eggNOG" id="COG2205">
    <property type="taxonomic scope" value="Bacteria"/>
</dbReference>
<proteinExistence type="predicted"/>
<dbReference type="InterPro" id="IPR001789">
    <property type="entry name" value="Sig_transdc_resp-reg_receiver"/>
</dbReference>
<dbReference type="GO" id="GO:0005886">
    <property type="term" value="C:plasma membrane"/>
    <property type="evidence" value="ECO:0007669"/>
    <property type="project" value="UniProtKB-ARBA"/>
</dbReference>
<dbReference type="NCBIfam" id="TIGR00229">
    <property type="entry name" value="sensory_box"/>
    <property type="match status" value="1"/>
</dbReference>
<dbReference type="GO" id="GO:0009927">
    <property type="term" value="F:histidine phosphotransfer kinase activity"/>
    <property type="evidence" value="ECO:0007669"/>
    <property type="project" value="TreeGrafter"/>
</dbReference>
<evidence type="ECO:0000259" key="10">
    <source>
        <dbReference type="PROSITE" id="PS50110"/>
    </source>
</evidence>
<dbReference type="AlphaFoldDB" id="I3YBZ1"/>
<evidence type="ECO:0000256" key="2">
    <source>
        <dbReference type="ARBA" id="ARBA00012438"/>
    </source>
</evidence>
<dbReference type="PANTHER" id="PTHR43047:SF72">
    <property type="entry name" value="OSMOSENSING HISTIDINE PROTEIN KINASE SLN1"/>
    <property type="match status" value="1"/>
</dbReference>
<dbReference type="InterPro" id="IPR036890">
    <property type="entry name" value="HATPase_C_sf"/>
</dbReference>
<dbReference type="Gene3D" id="3.30.450.20">
    <property type="entry name" value="PAS domain"/>
    <property type="match status" value="1"/>
</dbReference>
<dbReference type="GO" id="GO:0000155">
    <property type="term" value="F:phosphorelay sensor kinase activity"/>
    <property type="evidence" value="ECO:0007669"/>
    <property type="project" value="InterPro"/>
</dbReference>
<dbReference type="SMART" id="SM00448">
    <property type="entry name" value="REC"/>
    <property type="match status" value="1"/>
</dbReference>
<feature type="compositionally biased region" description="Basic and acidic residues" evidence="8">
    <location>
        <begin position="1"/>
        <end position="15"/>
    </location>
</feature>
<dbReference type="SMART" id="SM00091">
    <property type="entry name" value="PAS"/>
    <property type="match status" value="1"/>
</dbReference>
<dbReference type="InterPro" id="IPR011006">
    <property type="entry name" value="CheY-like_superfamily"/>
</dbReference>
<evidence type="ECO:0000256" key="6">
    <source>
        <dbReference type="PROSITE-ProRule" id="PRU00169"/>
    </source>
</evidence>
<dbReference type="InterPro" id="IPR013767">
    <property type="entry name" value="PAS_fold"/>
</dbReference>
<dbReference type="SMART" id="SM00388">
    <property type="entry name" value="HisKA"/>
    <property type="match status" value="1"/>
</dbReference>
<feature type="domain" description="PAS" evidence="11">
    <location>
        <begin position="83"/>
        <end position="153"/>
    </location>
</feature>
<dbReference type="SUPFAM" id="SSF52172">
    <property type="entry name" value="CheY-like"/>
    <property type="match status" value="1"/>
</dbReference>
<dbReference type="SUPFAM" id="SSF55874">
    <property type="entry name" value="ATPase domain of HSP90 chaperone/DNA topoisomerase II/histidine kinase"/>
    <property type="match status" value="1"/>
</dbReference>
<dbReference type="Pfam" id="PF00072">
    <property type="entry name" value="Response_reg"/>
    <property type="match status" value="1"/>
</dbReference>
<accession>I3YBZ1</accession>
<dbReference type="Gene3D" id="3.30.565.10">
    <property type="entry name" value="Histidine kinase-like ATPase, C-terminal domain"/>
    <property type="match status" value="1"/>
</dbReference>
<evidence type="ECO:0000313" key="13">
    <source>
        <dbReference type="Proteomes" id="UP000006062"/>
    </source>
</evidence>
<dbReference type="eggNOG" id="COG0745">
    <property type="taxonomic scope" value="Bacteria"/>
</dbReference>
<dbReference type="GO" id="GO:0006355">
    <property type="term" value="P:regulation of DNA-templated transcription"/>
    <property type="evidence" value="ECO:0007669"/>
    <property type="project" value="InterPro"/>
</dbReference>
<feature type="domain" description="Response regulatory" evidence="10">
    <location>
        <begin position="465"/>
        <end position="581"/>
    </location>
</feature>
<feature type="domain" description="Histidine kinase" evidence="9">
    <location>
        <begin position="225"/>
        <end position="444"/>
    </location>
</feature>
<dbReference type="PRINTS" id="PR00344">
    <property type="entry name" value="BCTRLSENSOR"/>
</dbReference>
<evidence type="ECO:0000256" key="3">
    <source>
        <dbReference type="ARBA" id="ARBA00022553"/>
    </source>
</evidence>
<evidence type="ECO:0000313" key="12">
    <source>
        <dbReference type="EMBL" id="AFL74509.1"/>
    </source>
</evidence>
<evidence type="ECO:0000256" key="4">
    <source>
        <dbReference type="ARBA" id="ARBA00022679"/>
    </source>
</evidence>
<dbReference type="Pfam" id="PF00989">
    <property type="entry name" value="PAS"/>
    <property type="match status" value="1"/>
</dbReference>
<keyword evidence="4 12" id="KW-0808">Transferase</keyword>
<dbReference type="InterPro" id="IPR000014">
    <property type="entry name" value="PAS"/>
</dbReference>
<dbReference type="STRING" id="765911.Thivi_2575"/>
<dbReference type="PROSITE" id="PS50110">
    <property type="entry name" value="RESPONSE_REGULATORY"/>
    <property type="match status" value="1"/>
</dbReference>
<dbReference type="CDD" id="cd00130">
    <property type="entry name" value="PAS"/>
    <property type="match status" value="1"/>
</dbReference>
<evidence type="ECO:0000256" key="8">
    <source>
        <dbReference type="SAM" id="MobiDB-lite"/>
    </source>
</evidence>
<dbReference type="InterPro" id="IPR035965">
    <property type="entry name" value="PAS-like_dom_sf"/>
</dbReference>
<evidence type="ECO:0000256" key="1">
    <source>
        <dbReference type="ARBA" id="ARBA00000085"/>
    </source>
</evidence>
<feature type="region of interest" description="Disordered" evidence="8">
    <location>
        <begin position="1"/>
        <end position="45"/>
    </location>
</feature>
<dbReference type="InterPro" id="IPR004358">
    <property type="entry name" value="Sig_transdc_His_kin-like_C"/>
</dbReference>
<dbReference type="FunFam" id="3.30.565.10:FF:000006">
    <property type="entry name" value="Sensor histidine kinase WalK"/>
    <property type="match status" value="1"/>
</dbReference>
<organism evidence="12 13">
    <name type="scientific">Thiocystis violascens (strain ATCC 17096 / DSM 198 / 6111)</name>
    <name type="common">Chromatium violascens</name>
    <dbReference type="NCBI Taxonomy" id="765911"/>
    <lineage>
        <taxon>Bacteria</taxon>
        <taxon>Pseudomonadati</taxon>
        <taxon>Pseudomonadota</taxon>
        <taxon>Gammaproteobacteria</taxon>
        <taxon>Chromatiales</taxon>
        <taxon>Chromatiaceae</taxon>
        <taxon>Thiocystis</taxon>
    </lineage>
</organism>
<keyword evidence="3 6" id="KW-0597">Phosphoprotein</keyword>
<dbReference type="Pfam" id="PF02518">
    <property type="entry name" value="HATPase_c"/>
    <property type="match status" value="1"/>
</dbReference>
<evidence type="ECO:0000259" key="11">
    <source>
        <dbReference type="PROSITE" id="PS50112"/>
    </source>
</evidence>
<dbReference type="SUPFAM" id="SSF55785">
    <property type="entry name" value="PYP-like sensor domain (PAS domain)"/>
    <property type="match status" value="1"/>
</dbReference>
<name>I3YBZ1_THIV6</name>
<dbReference type="Gene3D" id="3.40.50.2300">
    <property type="match status" value="1"/>
</dbReference>
<dbReference type="PANTHER" id="PTHR43047">
    <property type="entry name" value="TWO-COMPONENT HISTIDINE PROTEIN KINASE"/>
    <property type="match status" value="1"/>
</dbReference>
<dbReference type="RefSeq" id="WP_014778952.1">
    <property type="nucleotide sequence ID" value="NC_018012.1"/>
</dbReference>